<evidence type="ECO:0000313" key="8">
    <source>
        <dbReference type="EMBL" id="MCW3483659.1"/>
    </source>
</evidence>
<keyword evidence="5" id="KW-0560">Oxidoreductase</keyword>
<dbReference type="Pfam" id="PF13640">
    <property type="entry name" value="2OG-FeII_Oxy_3"/>
    <property type="match status" value="1"/>
</dbReference>
<evidence type="ECO:0000259" key="7">
    <source>
        <dbReference type="PROSITE" id="PS51471"/>
    </source>
</evidence>
<feature type="domain" description="Fe2OG dioxygenase" evidence="7">
    <location>
        <begin position="237"/>
        <end position="334"/>
    </location>
</feature>
<keyword evidence="9" id="KW-1185">Reference proteome</keyword>
<dbReference type="SMART" id="SM00702">
    <property type="entry name" value="P4Hc"/>
    <property type="match status" value="1"/>
</dbReference>
<dbReference type="PROSITE" id="PS51471">
    <property type="entry name" value="FE2OG_OXY"/>
    <property type="match status" value="1"/>
</dbReference>
<evidence type="ECO:0000256" key="1">
    <source>
        <dbReference type="ARBA" id="ARBA00001961"/>
    </source>
</evidence>
<gene>
    <name evidence="8" type="ORF">OL497_07125</name>
</gene>
<evidence type="ECO:0000256" key="3">
    <source>
        <dbReference type="ARBA" id="ARBA00022896"/>
    </source>
</evidence>
<comment type="cofactor">
    <cofactor evidence="1">
        <name>L-ascorbate</name>
        <dbReference type="ChEBI" id="CHEBI:38290"/>
    </cofactor>
</comment>
<dbReference type="RefSeq" id="WP_264729179.1">
    <property type="nucleotide sequence ID" value="NZ_JAPDNR010000001.1"/>
</dbReference>
<dbReference type="PANTHER" id="PTHR10869:SF246">
    <property type="entry name" value="TRANSMEMBRANE PROLYL 4-HYDROXYLASE"/>
    <property type="match status" value="1"/>
</dbReference>
<dbReference type="InterPro" id="IPR045054">
    <property type="entry name" value="P4HA-like"/>
</dbReference>
<evidence type="ECO:0000256" key="5">
    <source>
        <dbReference type="ARBA" id="ARBA00023002"/>
    </source>
</evidence>
<dbReference type="InterPro" id="IPR044862">
    <property type="entry name" value="Pro_4_hyd_alph_FE2OG_OXY"/>
</dbReference>
<protein>
    <submittedName>
        <fullName evidence="8">2OG-Fe(II) oxygenase</fullName>
    </submittedName>
</protein>
<keyword evidence="6" id="KW-0408">Iron</keyword>
<dbReference type="InterPro" id="IPR005123">
    <property type="entry name" value="Oxoglu/Fe-dep_dioxygenase_dom"/>
</dbReference>
<accession>A0ABT3II96</accession>
<proteinExistence type="predicted"/>
<comment type="caution">
    <text evidence="8">The sequence shown here is derived from an EMBL/GenBank/DDBJ whole genome shotgun (WGS) entry which is preliminary data.</text>
</comment>
<evidence type="ECO:0000256" key="4">
    <source>
        <dbReference type="ARBA" id="ARBA00022964"/>
    </source>
</evidence>
<keyword evidence="2" id="KW-0479">Metal-binding</keyword>
<organism evidence="8 9">
    <name type="scientific">Chitinophaga nivalis</name>
    <dbReference type="NCBI Taxonomy" id="2991709"/>
    <lineage>
        <taxon>Bacteria</taxon>
        <taxon>Pseudomonadati</taxon>
        <taxon>Bacteroidota</taxon>
        <taxon>Chitinophagia</taxon>
        <taxon>Chitinophagales</taxon>
        <taxon>Chitinophagaceae</taxon>
        <taxon>Chitinophaga</taxon>
    </lineage>
</organism>
<dbReference type="EMBL" id="JAPDNS010000001">
    <property type="protein sequence ID" value="MCW3483659.1"/>
    <property type="molecule type" value="Genomic_DNA"/>
</dbReference>
<keyword evidence="4" id="KW-0223">Dioxygenase</keyword>
<keyword evidence="3" id="KW-0847">Vitamin C</keyword>
<sequence length="334" mass="38019">MHKDVNVVLDNNANILIAYIQALGVRVTKTSIRAAIVACPAYPELMIKDIEEILQQWHISLHVVEGEAIFHELCPPFISLHHVLPEAETNELSGRTLITGKEERSISYLKHGITYYCSMEEFYRNWSGYLIILDDNDEGGEPDYVAISAAEQAKAVAYRATIRTIPHFFTDEECEYVIWYCEQQQLFDKSKVLQEGTSIIKSYLRSSYNAYLGAEDDPVLKKLYDKITTCLQIDSNRLEGLQCVRYQPYQEFKPHYDNGPASPRKHTLLVYLNDDFTGGETYFPEIDFTVQPVKSTALMFTNIDEQLQSIPGSVHAGLPVVSGTKYACNIWIKP</sequence>
<evidence type="ECO:0000256" key="6">
    <source>
        <dbReference type="ARBA" id="ARBA00023004"/>
    </source>
</evidence>
<dbReference type="PANTHER" id="PTHR10869">
    <property type="entry name" value="PROLYL 4-HYDROXYLASE ALPHA SUBUNIT"/>
    <property type="match status" value="1"/>
</dbReference>
<dbReference type="InterPro" id="IPR006620">
    <property type="entry name" value="Pro_4_hyd_alph"/>
</dbReference>
<evidence type="ECO:0000256" key="2">
    <source>
        <dbReference type="ARBA" id="ARBA00022723"/>
    </source>
</evidence>
<evidence type="ECO:0000313" key="9">
    <source>
        <dbReference type="Proteomes" id="UP001207742"/>
    </source>
</evidence>
<dbReference type="Proteomes" id="UP001207742">
    <property type="component" value="Unassembled WGS sequence"/>
</dbReference>
<dbReference type="Gene3D" id="2.60.120.620">
    <property type="entry name" value="q2cbj1_9rhob like domain"/>
    <property type="match status" value="1"/>
</dbReference>
<reference evidence="8 9" key="1">
    <citation type="submission" date="2022-10" db="EMBL/GenBank/DDBJ databases">
        <title>Chitinophaga nivalis PC15 sp. nov., isolated from Pyeongchang county, South Korea.</title>
        <authorList>
            <person name="Trinh H.N."/>
        </authorList>
    </citation>
    <scope>NUCLEOTIDE SEQUENCE [LARGE SCALE GENOMIC DNA]</scope>
    <source>
        <strain evidence="8 9">PC14</strain>
    </source>
</reference>
<name>A0ABT3II96_9BACT</name>